<sequence length="21" mass="2485">MPYFVSLLPLHEKEVEQPSQL</sequence>
<reference evidence="1" key="2">
    <citation type="journal article" date="2015" name="Data Brief">
        <title>Shoot transcriptome of the giant reed, Arundo donax.</title>
        <authorList>
            <person name="Barrero R.A."/>
            <person name="Guerrero F.D."/>
            <person name="Moolhuijzen P."/>
            <person name="Goolsby J.A."/>
            <person name="Tidwell J."/>
            <person name="Bellgard S.E."/>
            <person name="Bellgard M.I."/>
        </authorList>
    </citation>
    <scope>NUCLEOTIDE SEQUENCE</scope>
    <source>
        <tissue evidence="1">Shoot tissue taken approximately 20 cm above the soil surface</tissue>
    </source>
</reference>
<accession>A0A0A9F2Y0</accession>
<protein>
    <submittedName>
        <fullName evidence="1">Uncharacterized protein</fullName>
    </submittedName>
</protein>
<dbReference type="EMBL" id="GBRH01191219">
    <property type="protein sequence ID" value="JAE06677.1"/>
    <property type="molecule type" value="Transcribed_RNA"/>
</dbReference>
<evidence type="ECO:0000313" key="1">
    <source>
        <dbReference type="EMBL" id="JAE06677.1"/>
    </source>
</evidence>
<organism evidence="1">
    <name type="scientific">Arundo donax</name>
    <name type="common">Giant reed</name>
    <name type="synonym">Donax arundinaceus</name>
    <dbReference type="NCBI Taxonomy" id="35708"/>
    <lineage>
        <taxon>Eukaryota</taxon>
        <taxon>Viridiplantae</taxon>
        <taxon>Streptophyta</taxon>
        <taxon>Embryophyta</taxon>
        <taxon>Tracheophyta</taxon>
        <taxon>Spermatophyta</taxon>
        <taxon>Magnoliopsida</taxon>
        <taxon>Liliopsida</taxon>
        <taxon>Poales</taxon>
        <taxon>Poaceae</taxon>
        <taxon>PACMAD clade</taxon>
        <taxon>Arundinoideae</taxon>
        <taxon>Arundineae</taxon>
        <taxon>Arundo</taxon>
    </lineage>
</organism>
<name>A0A0A9F2Y0_ARUDO</name>
<proteinExistence type="predicted"/>
<dbReference type="AlphaFoldDB" id="A0A0A9F2Y0"/>
<reference evidence="1" key="1">
    <citation type="submission" date="2014-09" db="EMBL/GenBank/DDBJ databases">
        <authorList>
            <person name="Magalhaes I.L.F."/>
            <person name="Oliveira U."/>
            <person name="Santos F.R."/>
            <person name="Vidigal T.H.D.A."/>
            <person name="Brescovit A.D."/>
            <person name="Santos A.J."/>
        </authorList>
    </citation>
    <scope>NUCLEOTIDE SEQUENCE</scope>
    <source>
        <tissue evidence="1">Shoot tissue taken approximately 20 cm above the soil surface</tissue>
    </source>
</reference>